<keyword evidence="2" id="KW-1185">Reference proteome</keyword>
<name>A0A8S0XTC5_CYCAE</name>
<protein>
    <submittedName>
        <fullName evidence="1">Uncharacterized protein</fullName>
    </submittedName>
</protein>
<organism evidence="1 2">
    <name type="scientific">Cyclocybe aegerita</name>
    <name type="common">Black poplar mushroom</name>
    <name type="synonym">Agrocybe aegerita</name>
    <dbReference type="NCBI Taxonomy" id="1973307"/>
    <lineage>
        <taxon>Eukaryota</taxon>
        <taxon>Fungi</taxon>
        <taxon>Dikarya</taxon>
        <taxon>Basidiomycota</taxon>
        <taxon>Agaricomycotina</taxon>
        <taxon>Agaricomycetes</taxon>
        <taxon>Agaricomycetidae</taxon>
        <taxon>Agaricales</taxon>
        <taxon>Agaricineae</taxon>
        <taxon>Bolbitiaceae</taxon>
        <taxon>Cyclocybe</taxon>
    </lineage>
</organism>
<dbReference type="AlphaFoldDB" id="A0A8S0XTC5"/>
<dbReference type="OrthoDB" id="10430978at2759"/>
<gene>
    <name evidence="1" type="ORF">AAE3_LOCUS13271</name>
</gene>
<dbReference type="Proteomes" id="UP000467700">
    <property type="component" value="Unassembled WGS sequence"/>
</dbReference>
<sequence length="427" mass="48772">MLVQPSCSKPRPNVDSVRMLKLLPVRSYPLALTLALVEPHRASVSRCQVRHFNRLVLYDEFKSNERFKKMVARKWKMLEANPSLARKVRVVDITIGEEHNTTLFGDPTFLKMLALLRMSPVPPHTFRLEQPSASLQPENLLKALVQSSLHQTLKEMSLKTLVYDEDYTTIPLSIFPLCSNLKGLSLRDFKVMKTLETQFVPEGVDLKPPRIESLDYRHSAQIVEHLLRLPAVIEPLVDLTNLRFLKTCAHERSDMLCVQPILDATSETLEELDLTTLSTSDIPHERLQLALATLVNLKPMSKLRSLALYGILNWRRDPLVLRDFAAVLRSLPILNSITQLLLKVSIYSKHPFQECLMEDWEGICEEVVRVAAGKPLKFHLDLTVEIKRLCEPTPGDAVLYGMIEDRVRAALSDYPHIRFHPLNSISR</sequence>
<dbReference type="EMBL" id="CACVBS010000101">
    <property type="protein sequence ID" value="CAA7270933.1"/>
    <property type="molecule type" value="Genomic_DNA"/>
</dbReference>
<evidence type="ECO:0000313" key="2">
    <source>
        <dbReference type="Proteomes" id="UP000467700"/>
    </source>
</evidence>
<dbReference type="SUPFAM" id="SSF52047">
    <property type="entry name" value="RNI-like"/>
    <property type="match status" value="1"/>
</dbReference>
<reference evidence="1 2" key="1">
    <citation type="submission" date="2020-01" db="EMBL/GenBank/DDBJ databases">
        <authorList>
            <person name="Gupta K D."/>
        </authorList>
    </citation>
    <scope>NUCLEOTIDE SEQUENCE [LARGE SCALE GENOMIC DNA]</scope>
</reference>
<evidence type="ECO:0000313" key="1">
    <source>
        <dbReference type="EMBL" id="CAA7270933.1"/>
    </source>
</evidence>
<comment type="caution">
    <text evidence="1">The sequence shown here is derived from an EMBL/GenBank/DDBJ whole genome shotgun (WGS) entry which is preliminary data.</text>
</comment>
<accession>A0A8S0XTC5</accession>
<proteinExistence type="predicted"/>